<dbReference type="HAMAP" id="MF_01395">
    <property type="entry name" value="AcetylCoA_CT_beta"/>
    <property type="match status" value="1"/>
</dbReference>
<evidence type="ECO:0000313" key="15">
    <source>
        <dbReference type="EMBL" id="AYC64476.1"/>
    </source>
</evidence>
<comment type="subcellular location">
    <subcellularLocation>
        <location evidence="1">Cytoplasm</location>
    </subcellularLocation>
    <subcellularLocation>
        <location evidence="13">Plastid</location>
        <location evidence="13">Chloroplast stroma</location>
    </subcellularLocation>
</comment>
<dbReference type="SUPFAM" id="SSF52096">
    <property type="entry name" value="ClpP/crotonase"/>
    <property type="match status" value="1"/>
</dbReference>
<dbReference type="Pfam" id="PF17848">
    <property type="entry name" value="Zn_ribbon_ACC"/>
    <property type="match status" value="1"/>
</dbReference>
<proteinExistence type="inferred from homology"/>
<evidence type="ECO:0000256" key="11">
    <source>
        <dbReference type="ARBA" id="ARBA00023098"/>
    </source>
</evidence>
<comment type="similarity">
    <text evidence="13">Belongs to the AccD/PCCB family.</text>
</comment>
<keyword evidence="9 13" id="KW-0862">Zinc</keyword>
<geneLocation type="chloroplast" evidence="15"/>
<keyword evidence="11 13" id="KW-0443">Lipid metabolism</keyword>
<keyword evidence="10 13" id="KW-0067">ATP-binding</keyword>
<evidence type="ECO:0000256" key="4">
    <source>
        <dbReference type="ARBA" id="ARBA00022679"/>
    </source>
</evidence>
<feature type="binding site" evidence="13">
    <location>
        <position position="46"/>
    </location>
    <ligand>
        <name>Zn(2+)</name>
        <dbReference type="ChEBI" id="CHEBI:29105"/>
    </ligand>
</feature>
<keyword evidence="5 13" id="KW-0479">Metal-binding</keyword>
<keyword evidence="8 13" id="KW-0276">Fatty acid metabolism</keyword>
<dbReference type="InterPro" id="IPR029045">
    <property type="entry name" value="ClpP/crotonase-like_dom_sf"/>
</dbReference>
<keyword evidence="4 13" id="KW-0808">Transferase</keyword>
<dbReference type="InterPro" id="IPR011762">
    <property type="entry name" value="COA_CT_N"/>
</dbReference>
<feature type="binding site" evidence="13">
    <location>
        <position position="49"/>
    </location>
    <ligand>
        <name>Zn(2+)</name>
        <dbReference type="ChEBI" id="CHEBI:29105"/>
    </ligand>
</feature>
<evidence type="ECO:0000256" key="13">
    <source>
        <dbReference type="HAMAP-Rule" id="MF_01395"/>
    </source>
</evidence>
<evidence type="ECO:0000256" key="8">
    <source>
        <dbReference type="ARBA" id="ARBA00022832"/>
    </source>
</evidence>
<evidence type="ECO:0000256" key="5">
    <source>
        <dbReference type="ARBA" id="ARBA00022723"/>
    </source>
</evidence>
<evidence type="ECO:0000256" key="3">
    <source>
        <dbReference type="ARBA" id="ARBA00022516"/>
    </source>
</evidence>
<keyword evidence="3 13" id="KW-0444">Lipid biosynthesis</keyword>
<evidence type="ECO:0000256" key="9">
    <source>
        <dbReference type="ARBA" id="ARBA00022833"/>
    </source>
</evidence>
<dbReference type="AlphaFoldDB" id="A0A386AYG1"/>
<evidence type="ECO:0000256" key="12">
    <source>
        <dbReference type="ARBA" id="ARBA00023160"/>
    </source>
</evidence>
<dbReference type="GO" id="GO:0009570">
    <property type="term" value="C:chloroplast stroma"/>
    <property type="evidence" value="ECO:0007669"/>
    <property type="project" value="UniProtKB-SubCell"/>
</dbReference>
<dbReference type="Pfam" id="PF01039">
    <property type="entry name" value="Carboxyl_trans"/>
    <property type="match status" value="1"/>
</dbReference>
<comment type="subunit">
    <text evidence="13">Acetyl-CoA carboxylase is a heterohexamer composed of biotin carboxyl carrier protein, biotin carboxylase and two subunits each of ACCase subunit alpha and ACCase plastid-coded subunit beta (accD).</text>
</comment>
<dbReference type="GO" id="GO:0006633">
    <property type="term" value="P:fatty acid biosynthetic process"/>
    <property type="evidence" value="ECO:0007669"/>
    <property type="project" value="UniProtKB-KW"/>
</dbReference>
<dbReference type="InterPro" id="IPR000438">
    <property type="entry name" value="Acetyl_CoA_COase_Trfase_b_su"/>
</dbReference>
<keyword evidence="15" id="KW-0150">Chloroplast</keyword>
<comment type="cofactor">
    <cofactor evidence="13">
        <name>Zn(2+)</name>
        <dbReference type="ChEBI" id="CHEBI:29105"/>
    </cofactor>
    <text evidence="13">Binds 1 zinc ion per subunit.</text>
</comment>
<evidence type="ECO:0000256" key="1">
    <source>
        <dbReference type="ARBA" id="ARBA00004496"/>
    </source>
</evidence>
<dbReference type="InterPro" id="IPR034733">
    <property type="entry name" value="AcCoA_carboxyl_beta"/>
</dbReference>
<evidence type="ECO:0000256" key="10">
    <source>
        <dbReference type="ARBA" id="ARBA00022840"/>
    </source>
</evidence>
<protein>
    <recommendedName>
        <fullName evidence="13">Acetyl-coenzyme A carboxylase carboxyl transferase subunit beta, chloroplastic</fullName>
        <shortName evidence="13">ACCase subunit beta</shortName>
        <shortName evidence="13">Acetyl-CoA carboxylase carboxyltransferase subunit beta</shortName>
        <ecNumber evidence="13">2.1.3.15</ecNumber>
    </recommendedName>
</protein>
<dbReference type="PROSITE" id="PS50980">
    <property type="entry name" value="COA_CT_NTER"/>
    <property type="match status" value="1"/>
</dbReference>
<accession>A0A386AYG1</accession>
<sequence>MSILSWIDSENAENAKLLEEGGLWTRCYHCGAVLYIKHLKENHHVCFACHSHLQMTSRERLQSLIDPGTWQPFDETLSAVDPLNFYDQKSYISRLKDAQHQTGLQDSVLTGTGLLEGIPIALGIMDFNFMGGSMGSVVGEKLTRLIEYATREGLLLIIVCASGGARMHEGILSLMQMAKISAALNVYQNHAHLMYIAVLTSPTTGGVTASFAMLGDLIIAEPNALIGFAGRRVIEQTLQEKLPENFQTAEYLLEHGLLDLIISREFLKPAIYEIIYFYKEAPLKTKGIIPKNFFQSLNLLTEEKIRRQFNNKIQLKTGLDSINFPELTISQNIFKKLNLNLSLLNFSEKKTDVAEPQRGDPNEKELQLKKLADFNKKIFKSFNQFYNF</sequence>
<dbReference type="PRINTS" id="PR01070">
    <property type="entry name" value="ACCCTRFRASEB"/>
</dbReference>
<keyword evidence="15" id="KW-0934">Plastid</keyword>
<dbReference type="GO" id="GO:2001295">
    <property type="term" value="P:malonyl-CoA biosynthetic process"/>
    <property type="evidence" value="ECO:0007669"/>
    <property type="project" value="UniProtKB-UniRule"/>
</dbReference>
<dbReference type="InterPro" id="IPR041010">
    <property type="entry name" value="Znf-ACC"/>
</dbReference>
<evidence type="ECO:0000259" key="14">
    <source>
        <dbReference type="PROSITE" id="PS50980"/>
    </source>
</evidence>
<evidence type="ECO:0000256" key="6">
    <source>
        <dbReference type="ARBA" id="ARBA00022741"/>
    </source>
</evidence>
<comment type="function">
    <text evidence="13">Component of the acetyl coenzyme A carboxylase (ACC) complex. Biotin carboxylase (BC) catalyzes the carboxylation of biotin on its carrier protein (BCCP) and then the CO(2) group is transferred by the transcarboxylase to acetyl-CoA to form malonyl-CoA.</text>
</comment>
<dbReference type="GO" id="GO:0008270">
    <property type="term" value="F:zinc ion binding"/>
    <property type="evidence" value="ECO:0007669"/>
    <property type="project" value="UniProtKB-UniRule"/>
</dbReference>
<dbReference type="UniPathway" id="UPA00655">
    <property type="reaction ID" value="UER00711"/>
</dbReference>
<keyword evidence="7 13" id="KW-0863">Zinc-finger</keyword>
<keyword evidence="12 13" id="KW-0275">Fatty acid biosynthesis</keyword>
<evidence type="ECO:0000256" key="7">
    <source>
        <dbReference type="ARBA" id="ARBA00022771"/>
    </source>
</evidence>
<reference evidence="15" key="1">
    <citation type="submission" date="2018-07" db="EMBL/GenBank/DDBJ databases">
        <authorList>
            <person name="Quirk P.G."/>
            <person name="Krulwich T.A."/>
        </authorList>
    </citation>
    <scope>NUCLEOTIDE SEQUENCE</scope>
</reference>
<evidence type="ECO:0000256" key="2">
    <source>
        <dbReference type="ARBA" id="ARBA00011842"/>
    </source>
</evidence>
<comment type="catalytic activity">
    <reaction evidence="13">
        <text>N(6)-carboxybiotinyl-L-lysyl-[protein] + acetyl-CoA = N(6)-biotinyl-L-lysyl-[protein] + malonyl-CoA</text>
        <dbReference type="Rhea" id="RHEA:54728"/>
        <dbReference type="Rhea" id="RHEA-COMP:10505"/>
        <dbReference type="Rhea" id="RHEA-COMP:10506"/>
        <dbReference type="ChEBI" id="CHEBI:57288"/>
        <dbReference type="ChEBI" id="CHEBI:57384"/>
        <dbReference type="ChEBI" id="CHEBI:83144"/>
        <dbReference type="ChEBI" id="CHEBI:83145"/>
        <dbReference type="EC" id="2.1.3.15"/>
    </reaction>
</comment>
<dbReference type="PANTHER" id="PTHR42995">
    <property type="entry name" value="ACETYL-COENZYME A CARBOXYLASE CARBOXYL TRANSFERASE SUBUNIT BETA, CHLOROPLASTIC"/>
    <property type="match status" value="1"/>
</dbReference>
<gene>
    <name evidence="13 15" type="primary">accD</name>
</gene>
<keyword evidence="6 13" id="KW-0547">Nucleotide-binding</keyword>
<comment type="pathway">
    <text evidence="13">Lipid metabolism; malonyl-CoA biosynthesis; malonyl-CoA from acetyl-CoA: step 1/1.</text>
</comment>
<dbReference type="Gene3D" id="3.90.226.10">
    <property type="entry name" value="2-enoyl-CoA Hydratase, Chain A, domain 1"/>
    <property type="match status" value="1"/>
</dbReference>
<reference evidence="15" key="2">
    <citation type="journal article" date="2019" name="Mol. Phylogenet. Evol.">
        <title>Reassessment of the classification of bryopsidales (chlorophyta) based on chloroplast phylogenomic analyses.</title>
        <authorList>
            <person name="Cremen M.C."/>
            <person name="Leliaert F."/>
            <person name="West J."/>
            <person name="Lam D.W."/>
            <person name="Shimada S."/>
            <person name="Lopez-Bautista J.M."/>
            <person name="Verbruggen H."/>
        </authorList>
    </citation>
    <scope>NUCLEOTIDE SEQUENCE</scope>
</reference>
<name>A0A386AYG1_9CHLO</name>
<feature type="zinc finger region" description="C4-type" evidence="13">
    <location>
        <begin position="27"/>
        <end position="49"/>
    </location>
</feature>
<dbReference type="EC" id="2.1.3.15" evidence="13"/>
<feature type="binding site" evidence="13">
    <location>
        <position position="27"/>
    </location>
    <ligand>
        <name>Zn(2+)</name>
        <dbReference type="ChEBI" id="CHEBI:29105"/>
    </ligand>
</feature>
<dbReference type="GO" id="GO:0009317">
    <property type="term" value="C:acetyl-CoA carboxylase complex"/>
    <property type="evidence" value="ECO:0007669"/>
    <property type="project" value="InterPro"/>
</dbReference>
<dbReference type="EMBL" id="MH591097">
    <property type="protein sequence ID" value="AYC64476.1"/>
    <property type="molecule type" value="Genomic_DNA"/>
</dbReference>
<dbReference type="GO" id="GO:0003989">
    <property type="term" value="F:acetyl-CoA carboxylase activity"/>
    <property type="evidence" value="ECO:0007669"/>
    <property type="project" value="InterPro"/>
</dbReference>
<comment type="subunit">
    <text evidence="2">Acetyl-CoA carboxylase is a heterohexamer composed of biotin carboxyl carrier protein, biotin carboxylase and 2 subunits each of ACCase subunit alpha and ACCase plastid-coded subunit beta (accD).</text>
</comment>
<dbReference type="GO" id="GO:0005524">
    <property type="term" value="F:ATP binding"/>
    <property type="evidence" value="ECO:0007669"/>
    <property type="project" value="UniProtKB-KW"/>
</dbReference>
<dbReference type="NCBIfam" id="TIGR00515">
    <property type="entry name" value="accD"/>
    <property type="match status" value="1"/>
</dbReference>
<dbReference type="PANTHER" id="PTHR42995:SF5">
    <property type="entry name" value="ACETYL-COENZYME A CARBOXYLASE CARBOXYL TRANSFERASE SUBUNIT BETA, CHLOROPLASTIC"/>
    <property type="match status" value="1"/>
</dbReference>
<feature type="domain" description="CoA carboxyltransferase N-terminal" evidence="14">
    <location>
        <begin position="23"/>
        <end position="293"/>
    </location>
</feature>
<dbReference type="GO" id="GO:0016743">
    <property type="term" value="F:carboxyl- or carbamoyltransferase activity"/>
    <property type="evidence" value="ECO:0007669"/>
    <property type="project" value="UniProtKB-UniRule"/>
</dbReference>
<organism evidence="15">
    <name type="scientific">Pseudochlorodesmis sp. HV01306c</name>
    <dbReference type="NCBI Taxonomy" id="2358490"/>
    <lineage>
        <taxon>Eukaryota</taxon>
        <taxon>Viridiplantae</taxon>
        <taxon>Chlorophyta</taxon>
        <taxon>core chlorophytes</taxon>
        <taxon>Ulvophyceae</taxon>
        <taxon>TCBD clade</taxon>
        <taxon>Bryopsidales</taxon>
        <taxon>Bryopsidineae</taxon>
        <taxon>Bryopsidaceae</taxon>
        <taxon>Pseudochlorodesmis</taxon>
    </lineage>
</organism>
<feature type="binding site" evidence="13">
    <location>
        <position position="30"/>
    </location>
    <ligand>
        <name>Zn(2+)</name>
        <dbReference type="ChEBI" id="CHEBI:29105"/>
    </ligand>
</feature>